<dbReference type="Gene3D" id="3.40.50.300">
    <property type="entry name" value="P-loop containing nucleotide triphosphate hydrolases"/>
    <property type="match status" value="1"/>
</dbReference>
<dbReference type="PROSITE" id="PS00676">
    <property type="entry name" value="SIGMA54_INTERACT_2"/>
    <property type="match status" value="1"/>
</dbReference>
<dbReference type="SMART" id="SM00448">
    <property type="entry name" value="REC"/>
    <property type="match status" value="1"/>
</dbReference>
<gene>
    <name evidence="9" type="ORF">G8759_15200</name>
</gene>
<dbReference type="GO" id="GO:0000160">
    <property type="term" value="P:phosphorelay signal transduction system"/>
    <property type="evidence" value="ECO:0007669"/>
    <property type="project" value="InterPro"/>
</dbReference>
<dbReference type="EMBL" id="CP050063">
    <property type="protein sequence ID" value="QIP13861.1"/>
    <property type="molecule type" value="Genomic_DNA"/>
</dbReference>
<keyword evidence="6" id="KW-0597">Phosphoprotein</keyword>
<keyword evidence="5" id="KW-0804">Transcription</keyword>
<dbReference type="Gene3D" id="3.40.50.2300">
    <property type="match status" value="1"/>
</dbReference>
<dbReference type="GO" id="GO:0006355">
    <property type="term" value="P:regulation of DNA-templated transcription"/>
    <property type="evidence" value="ECO:0007669"/>
    <property type="project" value="InterPro"/>
</dbReference>
<feature type="modified residue" description="4-aspartylphosphate" evidence="6">
    <location>
        <position position="54"/>
    </location>
</feature>
<dbReference type="InterPro" id="IPR009057">
    <property type="entry name" value="Homeodomain-like_sf"/>
</dbReference>
<name>A0A6G9AN10_9BACT</name>
<keyword evidence="3" id="KW-0805">Transcription regulation</keyword>
<keyword evidence="1" id="KW-0547">Nucleotide-binding</keyword>
<evidence type="ECO:0000313" key="10">
    <source>
        <dbReference type="Proteomes" id="UP000501802"/>
    </source>
</evidence>
<feature type="domain" description="Response regulatory" evidence="8">
    <location>
        <begin position="4"/>
        <end position="118"/>
    </location>
</feature>
<dbReference type="Pfam" id="PF25601">
    <property type="entry name" value="AAA_lid_14"/>
    <property type="match status" value="1"/>
</dbReference>
<dbReference type="PROSITE" id="PS50045">
    <property type="entry name" value="SIGMA54_INTERACT_4"/>
    <property type="match status" value="1"/>
</dbReference>
<evidence type="ECO:0000256" key="6">
    <source>
        <dbReference type="PROSITE-ProRule" id="PRU00169"/>
    </source>
</evidence>
<evidence type="ECO:0000256" key="2">
    <source>
        <dbReference type="ARBA" id="ARBA00022840"/>
    </source>
</evidence>
<reference evidence="9 10" key="1">
    <citation type="submission" date="2020-03" db="EMBL/GenBank/DDBJ databases">
        <authorList>
            <person name="Kim M.K."/>
        </authorList>
    </citation>
    <scope>NUCLEOTIDE SEQUENCE [LARGE SCALE GENOMIC DNA]</scope>
    <source>
        <strain evidence="9 10">BT328</strain>
    </source>
</reference>
<dbReference type="InterPro" id="IPR058031">
    <property type="entry name" value="AAA_lid_NorR"/>
</dbReference>
<dbReference type="InterPro" id="IPR025943">
    <property type="entry name" value="Sigma_54_int_dom_ATP-bd_2"/>
</dbReference>
<dbReference type="Gene3D" id="1.10.10.60">
    <property type="entry name" value="Homeodomain-like"/>
    <property type="match status" value="1"/>
</dbReference>
<keyword evidence="4" id="KW-0238">DNA-binding</keyword>
<evidence type="ECO:0000256" key="1">
    <source>
        <dbReference type="ARBA" id="ARBA00022741"/>
    </source>
</evidence>
<dbReference type="InterPro" id="IPR011006">
    <property type="entry name" value="CheY-like_superfamily"/>
</dbReference>
<evidence type="ECO:0000256" key="3">
    <source>
        <dbReference type="ARBA" id="ARBA00023015"/>
    </source>
</evidence>
<dbReference type="InterPro" id="IPR027417">
    <property type="entry name" value="P-loop_NTPase"/>
</dbReference>
<dbReference type="InterPro" id="IPR003593">
    <property type="entry name" value="AAA+_ATPase"/>
</dbReference>
<dbReference type="PANTHER" id="PTHR32071">
    <property type="entry name" value="TRANSCRIPTIONAL REGULATORY PROTEIN"/>
    <property type="match status" value="1"/>
</dbReference>
<evidence type="ECO:0000256" key="4">
    <source>
        <dbReference type="ARBA" id="ARBA00023125"/>
    </source>
</evidence>
<dbReference type="PANTHER" id="PTHR32071:SF117">
    <property type="entry name" value="PTS-DEPENDENT DIHYDROXYACETONE KINASE OPERON REGULATORY PROTEIN-RELATED"/>
    <property type="match status" value="1"/>
</dbReference>
<protein>
    <submittedName>
        <fullName evidence="9">Sigma 54-interacting transcriptional regulator</fullName>
    </submittedName>
</protein>
<dbReference type="Gene3D" id="1.10.8.60">
    <property type="match status" value="1"/>
</dbReference>
<dbReference type="Proteomes" id="UP000501802">
    <property type="component" value="Chromosome"/>
</dbReference>
<dbReference type="FunFam" id="3.40.50.300:FF:000006">
    <property type="entry name" value="DNA-binding transcriptional regulator NtrC"/>
    <property type="match status" value="1"/>
</dbReference>
<feature type="domain" description="Sigma-54 factor interaction" evidence="7">
    <location>
        <begin position="338"/>
        <end position="567"/>
    </location>
</feature>
<dbReference type="InterPro" id="IPR002078">
    <property type="entry name" value="Sigma_54_int"/>
</dbReference>
<dbReference type="CDD" id="cd17534">
    <property type="entry name" value="REC_DC-like"/>
    <property type="match status" value="1"/>
</dbReference>
<dbReference type="SUPFAM" id="SSF52172">
    <property type="entry name" value="CheY-like"/>
    <property type="match status" value="1"/>
</dbReference>
<dbReference type="CDD" id="cd00009">
    <property type="entry name" value="AAA"/>
    <property type="match status" value="1"/>
</dbReference>
<dbReference type="KEGG" id="spib:G8759_15200"/>
<dbReference type="InterPro" id="IPR025944">
    <property type="entry name" value="Sigma_54_int_dom_CS"/>
</dbReference>
<dbReference type="SUPFAM" id="SSF52540">
    <property type="entry name" value="P-loop containing nucleoside triphosphate hydrolases"/>
    <property type="match status" value="1"/>
</dbReference>
<evidence type="ECO:0000259" key="8">
    <source>
        <dbReference type="PROSITE" id="PS50110"/>
    </source>
</evidence>
<dbReference type="PROSITE" id="PS00688">
    <property type="entry name" value="SIGMA54_INTERACT_3"/>
    <property type="match status" value="1"/>
</dbReference>
<dbReference type="InterPro" id="IPR001789">
    <property type="entry name" value="Sig_transdc_resp-reg_receiver"/>
</dbReference>
<dbReference type="SMART" id="SM00382">
    <property type="entry name" value="AAA"/>
    <property type="match status" value="1"/>
</dbReference>
<keyword evidence="2" id="KW-0067">ATP-binding</keyword>
<dbReference type="AlphaFoldDB" id="A0A6G9AN10"/>
<dbReference type="PROSITE" id="PS50110">
    <property type="entry name" value="RESPONSE_REGULATORY"/>
    <property type="match status" value="1"/>
</dbReference>
<keyword evidence="10" id="KW-1185">Reference proteome</keyword>
<evidence type="ECO:0000256" key="5">
    <source>
        <dbReference type="ARBA" id="ARBA00023163"/>
    </source>
</evidence>
<dbReference type="PROSITE" id="PS00675">
    <property type="entry name" value="SIGMA54_INTERACT_1"/>
    <property type="match status" value="1"/>
</dbReference>
<dbReference type="SUPFAM" id="SSF46689">
    <property type="entry name" value="Homeodomain-like"/>
    <property type="match status" value="1"/>
</dbReference>
<dbReference type="GO" id="GO:0005524">
    <property type="term" value="F:ATP binding"/>
    <property type="evidence" value="ECO:0007669"/>
    <property type="project" value="UniProtKB-KW"/>
</dbReference>
<dbReference type="RefSeq" id="WP_167209343.1">
    <property type="nucleotide sequence ID" value="NZ_CP050063.1"/>
</dbReference>
<dbReference type="Pfam" id="PF00072">
    <property type="entry name" value="Response_reg"/>
    <property type="match status" value="1"/>
</dbReference>
<dbReference type="GO" id="GO:0003677">
    <property type="term" value="F:DNA binding"/>
    <property type="evidence" value="ECO:0007669"/>
    <property type="project" value="UniProtKB-KW"/>
</dbReference>
<organism evidence="9 10">
    <name type="scientific">Spirosoma aureum</name>
    <dbReference type="NCBI Taxonomy" id="2692134"/>
    <lineage>
        <taxon>Bacteria</taxon>
        <taxon>Pseudomonadati</taxon>
        <taxon>Bacteroidota</taxon>
        <taxon>Cytophagia</taxon>
        <taxon>Cytophagales</taxon>
        <taxon>Cytophagaceae</taxon>
        <taxon>Spirosoma</taxon>
    </lineage>
</organism>
<accession>A0A6G9AN10</accession>
<evidence type="ECO:0000259" key="7">
    <source>
        <dbReference type="PROSITE" id="PS50045"/>
    </source>
</evidence>
<evidence type="ECO:0000313" key="9">
    <source>
        <dbReference type="EMBL" id="QIP13861.1"/>
    </source>
</evidence>
<sequence length="654" mass="73584">MDINVLIVEDEFLVANDLRVIVKQAGYKVTGIAASVEEANENLQKQKPDLVLLDIRLKGILSGIDFARKLRAENIAFVYISANSSQKVLEEAKSTDPYGFIVKPFREKDLLVALDIAWYRHQHSLESKLRQEELLQKQLTKITTDPSGAEQKLLKIARVIQPYIPFDFIASKPWPDNAGQFKDIGYLRIGFDEYQFIGEKELMTITGFKKDVLSALIKNSDTNAILYSDGIPKQKPGINSLQQLLFDSFKLESYLVFPVDPGNGQMVHYAFYSRKQDVYTRDHIALLNRLKPYLVALAEKKIYDETSSTLTLVQPDSVNKKNSEAANYSGSHPTFKNIIGNHHLLLASLDLASQVAPYNTSVLILGESGTGKEKVAHSIHSLSPRASGPFIKVNCAAIPPTLIESELFGHEKGAFTGATEKRKGKFEQADGGTIFLDEIGELPLDMQVKLLRVLQEKEVEYVGSSAPRKVNVRIIAATNRNLEKEVANGTFRLDLYYRLNVFPITLPPLRERKSDIEALTLYFADKFCKEFHKPFMGIAATMMDEMYAYNWPGNIRELENVLEQSVILNDGRSNLELKRSLTGTRNELSGKVNIETLEDVKHIQRETERDYIISILKKAKGRIRGVNGAAELLNIKPTTLESKMAKLGIKKDFL</sequence>
<proteinExistence type="predicted"/>
<dbReference type="InterPro" id="IPR025662">
    <property type="entry name" value="Sigma_54_int_dom_ATP-bd_1"/>
</dbReference>
<dbReference type="Pfam" id="PF00158">
    <property type="entry name" value="Sigma54_activat"/>
    <property type="match status" value="1"/>
</dbReference>